<sequence>MTKHIHRTARNGDDRYNRNISSEEEWSHITAELKQHPSSDPMSPKERIIAFSNRFNQNQTNEDLVKEKSAQLKDQFGNTDQYFRFVNGMIKDKVEKIKQIKQDEKKFLGELDLLQNKIKTRYELDKINPKHVTIENVQNLLSVLEEECEKMKDKLLYQELIVQRTKDEIAKKRQQINNVKVELKTTRPEISDPLLLLKAELRRAGIPDTDKIFQLLKQIANRMNS</sequence>
<dbReference type="EMBL" id="CP011097">
    <property type="protein sequence ID" value="AJZ75299.1"/>
    <property type="molecule type" value="Genomic_DNA"/>
</dbReference>
<keyword evidence="3" id="KW-1185">Reference proteome</keyword>
<name>A0A3G1B0P2_9ARCH</name>
<dbReference type="Proteomes" id="UP000266745">
    <property type="component" value="Chromosome"/>
</dbReference>
<evidence type="ECO:0000313" key="3">
    <source>
        <dbReference type="Proteomes" id="UP000266745"/>
    </source>
</evidence>
<dbReference type="KEGG" id="tah:SU86_001620"/>
<reference evidence="2 3" key="1">
    <citation type="journal article" date="2016" name="Sci. Rep.">
        <title>A novel ammonia-oxidizing archaeon from wastewater treatment plant: Its enrichment, physiological and genomic characteristics.</title>
        <authorList>
            <person name="Li Y."/>
            <person name="Ding K."/>
            <person name="Wen X."/>
            <person name="Zhang B."/>
            <person name="Shen B."/>
            <person name="Yang Y."/>
        </authorList>
    </citation>
    <scope>NUCLEOTIDE SEQUENCE [LARGE SCALE GENOMIC DNA]</scope>
    <source>
        <strain evidence="2 3">SAT1</strain>
    </source>
</reference>
<dbReference type="OrthoDB" id="378009at2157"/>
<proteinExistence type="predicted"/>
<accession>A0A3G1B0P2</accession>
<feature type="coiled-coil region" evidence="1">
    <location>
        <begin position="97"/>
        <end position="182"/>
    </location>
</feature>
<dbReference type="STRING" id="1603555.SU86_001620"/>
<evidence type="ECO:0000313" key="2">
    <source>
        <dbReference type="EMBL" id="AJZ75299.1"/>
    </source>
</evidence>
<dbReference type="GeneID" id="24875079"/>
<organism evidence="2 3">
    <name type="scientific">Candidatus Nitrosotenuis cloacae</name>
    <dbReference type="NCBI Taxonomy" id="1603555"/>
    <lineage>
        <taxon>Archaea</taxon>
        <taxon>Nitrososphaerota</taxon>
        <taxon>Candidatus Nitrosotenuis</taxon>
    </lineage>
</organism>
<dbReference type="AlphaFoldDB" id="A0A3G1B0P2"/>
<dbReference type="RefSeq" id="WP_048187784.1">
    <property type="nucleotide sequence ID" value="NZ_CP011097.1"/>
</dbReference>
<evidence type="ECO:0000256" key="1">
    <source>
        <dbReference type="SAM" id="Coils"/>
    </source>
</evidence>
<gene>
    <name evidence="2" type="ORF">SU86_001620</name>
</gene>
<keyword evidence="1" id="KW-0175">Coiled coil</keyword>
<protein>
    <submittedName>
        <fullName evidence="2">Uncharacterized protein</fullName>
    </submittedName>
</protein>